<organism evidence="4 5">
    <name type="scientific">Faecalibacterium hattorii</name>
    <dbReference type="NCBI Taxonomy" id="2935520"/>
    <lineage>
        <taxon>Bacteria</taxon>
        <taxon>Bacillati</taxon>
        <taxon>Bacillota</taxon>
        <taxon>Clostridia</taxon>
        <taxon>Eubacteriales</taxon>
        <taxon>Oscillospiraceae</taxon>
        <taxon>Faecalibacterium</taxon>
    </lineage>
</organism>
<dbReference type="Gene3D" id="3.90.550.10">
    <property type="entry name" value="Spore Coat Polysaccharide Biosynthesis Protein SpsA, Chain A"/>
    <property type="match status" value="1"/>
</dbReference>
<dbReference type="GO" id="GO:0016757">
    <property type="term" value="F:glycosyltransferase activity"/>
    <property type="evidence" value="ECO:0007669"/>
    <property type="project" value="UniProtKB-KW"/>
</dbReference>
<evidence type="ECO:0000313" key="5">
    <source>
        <dbReference type="Proteomes" id="UP000250429"/>
    </source>
</evidence>
<sequence length="358" mass="42172">MEQEKLISVIVPVYNVEAFLEPCVRSIIGQTYRRLEIILVDDGSPDNCPQLCEQWAQKDERIRVLHKENGGLSDARNAGLKAATGDFVLFVDSDDWIAPEMAEKMLDAMVEYKADMVLCQYTEVFPNGKMLRKYDGKRAVRVYGRQEMFKLLLEDLEVTNHVWRRLYKRKLLPENLFPVGKNFEDMYVMAELTEKCETFVSLNDVYYYYRANPDGIMKTKTSKNLNDYLDALEKSHADICRFCPEMPKAMQDSMRRMRGLTATYLWEDALVVPTLTSQERKQIRERVDKWADMLPEEVPGFNARQRTYYRLFQENDLRAAWIWYELWFNQNNWWCHLKKAVKRAVPLLARNAAEDTFS</sequence>
<evidence type="ECO:0000256" key="1">
    <source>
        <dbReference type="ARBA" id="ARBA00022676"/>
    </source>
</evidence>
<dbReference type="AlphaFoldDB" id="A0A329UJG3"/>
<evidence type="ECO:0000313" key="4">
    <source>
        <dbReference type="EMBL" id="RAW62681.1"/>
    </source>
</evidence>
<comment type="caution">
    <text evidence="4">The sequence shown here is derived from an EMBL/GenBank/DDBJ whole genome shotgun (WGS) entry which is preliminary data.</text>
</comment>
<evidence type="ECO:0000256" key="2">
    <source>
        <dbReference type="ARBA" id="ARBA00022679"/>
    </source>
</evidence>
<evidence type="ECO:0000259" key="3">
    <source>
        <dbReference type="Pfam" id="PF00535"/>
    </source>
</evidence>
<keyword evidence="2" id="KW-0808">Transferase</keyword>
<proteinExistence type="predicted"/>
<dbReference type="EMBL" id="PRLC01000004">
    <property type="protein sequence ID" value="RAW62681.1"/>
    <property type="molecule type" value="Genomic_DNA"/>
</dbReference>
<dbReference type="PANTHER" id="PTHR22916">
    <property type="entry name" value="GLYCOSYLTRANSFERASE"/>
    <property type="match status" value="1"/>
</dbReference>
<gene>
    <name evidence="4" type="ORF">C4N23_04375</name>
</gene>
<dbReference type="PANTHER" id="PTHR22916:SF51">
    <property type="entry name" value="GLYCOSYLTRANSFERASE EPSH-RELATED"/>
    <property type="match status" value="1"/>
</dbReference>
<dbReference type="RefSeq" id="WP_112144322.1">
    <property type="nucleotide sequence ID" value="NZ_PRLC01000004.1"/>
</dbReference>
<accession>A0A329UJG3</accession>
<feature type="domain" description="Glycosyltransferase 2-like" evidence="3">
    <location>
        <begin position="8"/>
        <end position="171"/>
    </location>
</feature>
<protein>
    <recommendedName>
        <fullName evidence="3">Glycosyltransferase 2-like domain-containing protein</fullName>
    </recommendedName>
</protein>
<dbReference type="Pfam" id="PF00535">
    <property type="entry name" value="Glycos_transf_2"/>
    <property type="match status" value="1"/>
</dbReference>
<dbReference type="SUPFAM" id="SSF53448">
    <property type="entry name" value="Nucleotide-diphospho-sugar transferases"/>
    <property type="match status" value="1"/>
</dbReference>
<dbReference type="CDD" id="cd00761">
    <property type="entry name" value="Glyco_tranf_GTA_type"/>
    <property type="match status" value="1"/>
</dbReference>
<name>A0A329UJG3_9FIRM</name>
<reference evidence="4 5" key="1">
    <citation type="submission" date="2018-02" db="EMBL/GenBank/DDBJ databases">
        <title>Complete genome sequencing of Faecalibacterium prausnitzii strains isolated from the human gut.</title>
        <authorList>
            <person name="Fitzgerald B.C."/>
            <person name="Shkoporov A.N."/>
            <person name="Ross P.R."/>
            <person name="Hill C."/>
        </authorList>
    </citation>
    <scope>NUCLEOTIDE SEQUENCE [LARGE SCALE GENOMIC DNA]</scope>
    <source>
        <strain evidence="4 5">APC922/41-1</strain>
    </source>
</reference>
<dbReference type="InterPro" id="IPR001173">
    <property type="entry name" value="Glyco_trans_2-like"/>
</dbReference>
<dbReference type="Proteomes" id="UP000250429">
    <property type="component" value="Unassembled WGS sequence"/>
</dbReference>
<keyword evidence="5" id="KW-1185">Reference proteome</keyword>
<keyword evidence="1" id="KW-0328">Glycosyltransferase</keyword>
<dbReference type="InterPro" id="IPR029044">
    <property type="entry name" value="Nucleotide-diphossugar_trans"/>
</dbReference>